<proteinExistence type="predicted"/>
<dbReference type="EMBL" id="JBHSJG010000018">
    <property type="protein sequence ID" value="MFC4987195.1"/>
    <property type="molecule type" value="Genomic_DNA"/>
</dbReference>
<dbReference type="PANTHER" id="PTHR30576:SF0">
    <property type="entry name" value="UNDECAPRENYL-PHOSPHATE N-ACETYLGALACTOSAMINYL 1-PHOSPHATE TRANSFERASE-RELATED"/>
    <property type="match status" value="1"/>
</dbReference>
<keyword evidence="3" id="KW-0808">Transferase</keyword>
<reference evidence="3 4" key="1">
    <citation type="journal article" date="2019" name="Int. J. Syst. Evol. Microbiol.">
        <title>The Global Catalogue of Microorganisms (GCM) 10K type strain sequencing project: providing services to taxonomists for standard genome sequencing and annotation.</title>
        <authorList>
            <consortium name="The Broad Institute Genomics Platform"/>
            <consortium name="The Broad Institute Genome Sequencing Center for Infectious Disease"/>
            <person name="Wu L."/>
            <person name="Ma J."/>
        </authorList>
    </citation>
    <scope>NUCLEOTIDE SEQUENCE [LARGE SCALE GENOMIC DNA]</scope>
    <source>
        <strain evidence="3 4">CGMCC 1.15824</strain>
    </source>
</reference>
<feature type="transmembrane region" description="Helical" evidence="1">
    <location>
        <begin position="30"/>
        <end position="49"/>
    </location>
</feature>
<comment type="caution">
    <text evidence="3">The sequence shown here is derived from an EMBL/GenBank/DDBJ whole genome shotgun (WGS) entry which is preliminary data.</text>
</comment>
<accession>A0ABD5QCA8</accession>
<evidence type="ECO:0000313" key="3">
    <source>
        <dbReference type="EMBL" id="MFC4987195.1"/>
    </source>
</evidence>
<name>A0ABD5QCA8_9EURY</name>
<dbReference type="GO" id="GO:0016740">
    <property type="term" value="F:transferase activity"/>
    <property type="evidence" value="ECO:0007669"/>
    <property type="project" value="UniProtKB-KW"/>
</dbReference>
<feature type="transmembrane region" description="Helical" evidence="1">
    <location>
        <begin position="134"/>
        <end position="152"/>
    </location>
</feature>
<keyword evidence="1" id="KW-0812">Transmembrane</keyword>
<organism evidence="3 4">
    <name type="scientific">Saliphagus infecundisoli</name>
    <dbReference type="NCBI Taxonomy" id="1849069"/>
    <lineage>
        <taxon>Archaea</taxon>
        <taxon>Methanobacteriati</taxon>
        <taxon>Methanobacteriota</taxon>
        <taxon>Stenosarchaea group</taxon>
        <taxon>Halobacteria</taxon>
        <taxon>Halobacteriales</taxon>
        <taxon>Natrialbaceae</taxon>
        <taxon>Saliphagus</taxon>
    </lineage>
</organism>
<sequence length="497" mass="54815">MPADARSSSNVETTFAGDGSLSRRKNVYRLLSFVGLVVATGLALVVVAAEPQRLPGLERPFESGRTTPSMTLSPVVLVTTAVVTVLAALPLCKPRPRRILDMLTATVRSLLIVVVALATAGYFSTTLYLPRATLLSYVGVLAVTLPGWFVLLQQRQLKRAEGTLVVGNNPDRIEAAVQAAAEPIAGYAFSPTDSHGVDGDARADGGAHPVPEKLAQYDCLGGLSRLDDILDRSDVGTVIPALPQTDRAEFFGVLETCHRHNVNVEILTEHNESVLVEDESAISSEQADRLIGINMEPLDLQNRVVKRLFDVAFAGVGLLVTLFLFVPIAIAIKLDSPGPVIYKQERTTQFGDRFSVYKFRSMEPESEAAAPGDDEDRITRVGRLLRWTHLDELPQVWAIFTGQMSVVGPRAAWTAEEEVIQREMATWKKRWFVKPGLTGLAQINEVSSENSRAKLQYDLTYIRNQSFWFDTKIVIRQLWMVVRSLLDLVRRSLVGRP</sequence>
<feature type="transmembrane region" description="Helical" evidence="1">
    <location>
        <begin position="69"/>
        <end position="89"/>
    </location>
</feature>
<protein>
    <submittedName>
        <fullName evidence="3">Sugar transferase</fullName>
    </submittedName>
</protein>
<dbReference type="Pfam" id="PF02397">
    <property type="entry name" value="Bac_transf"/>
    <property type="match status" value="1"/>
</dbReference>
<dbReference type="RefSeq" id="WP_224828510.1">
    <property type="nucleotide sequence ID" value="NZ_JAIVEF010000007.1"/>
</dbReference>
<keyword evidence="1" id="KW-1133">Transmembrane helix</keyword>
<evidence type="ECO:0000259" key="2">
    <source>
        <dbReference type="Pfam" id="PF02397"/>
    </source>
</evidence>
<dbReference type="PANTHER" id="PTHR30576">
    <property type="entry name" value="COLANIC BIOSYNTHESIS UDP-GLUCOSE LIPID CARRIER TRANSFERASE"/>
    <property type="match status" value="1"/>
</dbReference>
<keyword evidence="1" id="KW-0472">Membrane</keyword>
<evidence type="ECO:0000256" key="1">
    <source>
        <dbReference type="SAM" id="Phobius"/>
    </source>
</evidence>
<feature type="domain" description="Bacterial sugar transferase" evidence="2">
    <location>
        <begin position="306"/>
        <end position="482"/>
    </location>
</feature>
<evidence type="ECO:0000313" key="4">
    <source>
        <dbReference type="Proteomes" id="UP001595925"/>
    </source>
</evidence>
<gene>
    <name evidence="3" type="ORF">ACFPFO_05325</name>
</gene>
<feature type="transmembrane region" description="Helical" evidence="1">
    <location>
        <begin position="110"/>
        <end position="128"/>
    </location>
</feature>
<keyword evidence="4" id="KW-1185">Reference proteome</keyword>
<dbReference type="Pfam" id="PF13727">
    <property type="entry name" value="CoA_binding_3"/>
    <property type="match status" value="1"/>
</dbReference>
<feature type="transmembrane region" description="Helical" evidence="1">
    <location>
        <begin position="311"/>
        <end position="332"/>
    </location>
</feature>
<dbReference type="Proteomes" id="UP001595925">
    <property type="component" value="Unassembled WGS sequence"/>
</dbReference>
<dbReference type="InterPro" id="IPR003362">
    <property type="entry name" value="Bact_transf"/>
</dbReference>
<dbReference type="AlphaFoldDB" id="A0ABD5QCA8"/>